<sequence length="67" mass="7729">MDELFNKYEVSKVSIALSFIYTVPYNITPVVGVSSIAHLKDAMIAMNIKLTKKEWYKLYLLGKYKLP</sequence>
<dbReference type="EMBL" id="JADIMY010000072">
    <property type="protein sequence ID" value="MBO8427586.1"/>
    <property type="molecule type" value="Genomic_DNA"/>
</dbReference>
<reference evidence="2" key="1">
    <citation type="submission" date="2020-10" db="EMBL/GenBank/DDBJ databases">
        <authorList>
            <person name="Gilroy R."/>
        </authorList>
    </citation>
    <scope>NUCLEOTIDE SEQUENCE</scope>
    <source>
        <strain evidence="2">11159</strain>
    </source>
</reference>
<proteinExistence type="predicted"/>
<protein>
    <submittedName>
        <fullName evidence="2">Aldo/keto reductase</fullName>
    </submittedName>
</protein>
<feature type="domain" description="NADP-dependent oxidoreductase" evidence="1">
    <location>
        <begin position="2"/>
        <end position="57"/>
    </location>
</feature>
<evidence type="ECO:0000259" key="1">
    <source>
        <dbReference type="Pfam" id="PF00248"/>
    </source>
</evidence>
<dbReference type="InterPro" id="IPR023210">
    <property type="entry name" value="NADP_OxRdtase_dom"/>
</dbReference>
<name>A0A9D9DI20_9BACL</name>
<comment type="caution">
    <text evidence="2">The sequence shown here is derived from an EMBL/GenBank/DDBJ whole genome shotgun (WGS) entry which is preliminary data.</text>
</comment>
<dbReference type="Gene3D" id="3.20.20.100">
    <property type="entry name" value="NADP-dependent oxidoreductase domain"/>
    <property type="match status" value="1"/>
</dbReference>
<gene>
    <name evidence="2" type="ORF">IAC58_03440</name>
</gene>
<organism evidence="2 3">
    <name type="scientific">Candidatus Onthovivens merdipullorum</name>
    <dbReference type="NCBI Taxonomy" id="2840889"/>
    <lineage>
        <taxon>Bacteria</taxon>
        <taxon>Bacillati</taxon>
        <taxon>Bacillota</taxon>
        <taxon>Bacilli</taxon>
        <taxon>Bacillales</taxon>
        <taxon>Candidatus Onthovivens</taxon>
    </lineage>
</organism>
<evidence type="ECO:0000313" key="3">
    <source>
        <dbReference type="Proteomes" id="UP000823613"/>
    </source>
</evidence>
<dbReference type="Pfam" id="PF00248">
    <property type="entry name" value="Aldo_ket_red"/>
    <property type="match status" value="1"/>
</dbReference>
<dbReference type="InterPro" id="IPR036812">
    <property type="entry name" value="NAD(P)_OxRdtase_dom_sf"/>
</dbReference>
<reference evidence="2" key="2">
    <citation type="journal article" date="2021" name="PeerJ">
        <title>Extensive microbial diversity within the chicken gut microbiome revealed by metagenomics and culture.</title>
        <authorList>
            <person name="Gilroy R."/>
            <person name="Ravi A."/>
            <person name="Getino M."/>
            <person name="Pursley I."/>
            <person name="Horton D.L."/>
            <person name="Alikhan N.F."/>
            <person name="Baker D."/>
            <person name="Gharbi K."/>
            <person name="Hall N."/>
            <person name="Watson M."/>
            <person name="Adriaenssens E.M."/>
            <person name="Foster-Nyarko E."/>
            <person name="Jarju S."/>
            <person name="Secka A."/>
            <person name="Antonio M."/>
            <person name="Oren A."/>
            <person name="Chaudhuri R.R."/>
            <person name="La Ragione R."/>
            <person name="Hildebrand F."/>
            <person name="Pallen M.J."/>
        </authorList>
    </citation>
    <scope>NUCLEOTIDE SEQUENCE</scope>
    <source>
        <strain evidence="2">11159</strain>
    </source>
</reference>
<accession>A0A9D9DI20</accession>
<evidence type="ECO:0000313" key="2">
    <source>
        <dbReference type="EMBL" id="MBO8427586.1"/>
    </source>
</evidence>
<dbReference type="AlphaFoldDB" id="A0A9D9DI20"/>
<dbReference type="Proteomes" id="UP000823613">
    <property type="component" value="Unassembled WGS sequence"/>
</dbReference>
<dbReference type="SUPFAM" id="SSF51430">
    <property type="entry name" value="NAD(P)-linked oxidoreductase"/>
    <property type="match status" value="1"/>
</dbReference>